<reference evidence="5" key="2">
    <citation type="journal article" date="2023" name="Syst. Appl. Microbiol.">
        <title>Govania unica gen. nov., sp. nov., a rare biosphere bacterium that represents a novel family in the class Alphaproteobacteria.</title>
        <authorList>
            <person name="Vandamme P."/>
            <person name="Peeters C."/>
            <person name="Hettiarachchi A."/>
            <person name="Cnockaert M."/>
            <person name="Carlier A."/>
        </authorList>
    </citation>
    <scope>NUCLEOTIDE SEQUENCE</scope>
    <source>
        <strain evidence="5">LMG 31809</strain>
    </source>
</reference>
<reference evidence="5" key="1">
    <citation type="submission" date="2022-08" db="EMBL/GenBank/DDBJ databases">
        <authorList>
            <person name="Vandamme P."/>
            <person name="Hettiarachchi A."/>
            <person name="Peeters C."/>
            <person name="Cnockaert M."/>
            <person name="Carlier A."/>
        </authorList>
    </citation>
    <scope>NUCLEOTIDE SEQUENCE</scope>
    <source>
        <strain evidence="5">LMG 31809</strain>
    </source>
</reference>
<dbReference type="PANTHER" id="PTHR44591:SF3">
    <property type="entry name" value="RESPONSE REGULATORY DOMAIN-CONTAINING PROTEIN"/>
    <property type="match status" value="1"/>
</dbReference>
<dbReference type="EMBL" id="JANWOI010000003">
    <property type="protein sequence ID" value="MDA5194274.1"/>
    <property type="molecule type" value="Genomic_DNA"/>
</dbReference>
<dbReference type="AlphaFoldDB" id="A0A9X3TZD9"/>
<dbReference type="GO" id="GO:0000160">
    <property type="term" value="P:phosphorelay signal transduction system"/>
    <property type="evidence" value="ECO:0007669"/>
    <property type="project" value="InterPro"/>
</dbReference>
<evidence type="ECO:0000259" key="4">
    <source>
        <dbReference type="PROSITE" id="PS50110"/>
    </source>
</evidence>
<evidence type="ECO:0000256" key="3">
    <source>
        <dbReference type="SAM" id="MobiDB-lite"/>
    </source>
</evidence>
<evidence type="ECO:0000256" key="1">
    <source>
        <dbReference type="ARBA" id="ARBA00022553"/>
    </source>
</evidence>
<gene>
    <name evidence="5" type="ORF">NYP16_09955</name>
</gene>
<feature type="modified residue" description="4-aspartylphosphate" evidence="2">
    <location>
        <position position="66"/>
    </location>
</feature>
<evidence type="ECO:0000256" key="2">
    <source>
        <dbReference type="PROSITE-ProRule" id="PRU00169"/>
    </source>
</evidence>
<feature type="region of interest" description="Disordered" evidence="3">
    <location>
        <begin position="149"/>
        <end position="194"/>
    </location>
</feature>
<sequence>MTEIMTSWSSNPQHYMVLLIDENQHFARITKTFLKQAGIVSVVHCLDASDALALLAHITPGVIFVDLHVKPDGGAALLKKLRDPNFSPYPLVPVIMMANGATIQDVCAARDAGSSEFLTKPLSLKGIERVLKSTLEKEREFVITTSFRGPDRRRHKDSNVLRERRGKDKPVTESRPTDRCETTPAADQLSLKDS</sequence>
<dbReference type="PANTHER" id="PTHR44591">
    <property type="entry name" value="STRESS RESPONSE REGULATOR PROTEIN 1"/>
    <property type="match status" value="1"/>
</dbReference>
<evidence type="ECO:0000313" key="5">
    <source>
        <dbReference type="EMBL" id="MDA5194274.1"/>
    </source>
</evidence>
<keyword evidence="6" id="KW-1185">Reference proteome</keyword>
<feature type="domain" description="Response regulatory" evidence="4">
    <location>
        <begin position="16"/>
        <end position="135"/>
    </location>
</feature>
<dbReference type="InterPro" id="IPR001789">
    <property type="entry name" value="Sig_transdc_resp-reg_receiver"/>
</dbReference>
<keyword evidence="1 2" id="KW-0597">Phosphoprotein</keyword>
<organism evidence="5 6">
    <name type="scientific">Govanella unica</name>
    <dbReference type="NCBI Taxonomy" id="2975056"/>
    <lineage>
        <taxon>Bacteria</taxon>
        <taxon>Pseudomonadati</taxon>
        <taxon>Pseudomonadota</taxon>
        <taxon>Alphaproteobacteria</taxon>
        <taxon>Emcibacterales</taxon>
        <taxon>Govanellaceae</taxon>
        <taxon>Govanella</taxon>
    </lineage>
</organism>
<dbReference type="RefSeq" id="WP_274943977.1">
    <property type="nucleotide sequence ID" value="NZ_JANWOI010000003.1"/>
</dbReference>
<comment type="caution">
    <text evidence="5">The sequence shown here is derived from an EMBL/GenBank/DDBJ whole genome shotgun (WGS) entry which is preliminary data.</text>
</comment>
<name>A0A9X3TZD9_9PROT</name>
<evidence type="ECO:0000313" key="6">
    <source>
        <dbReference type="Proteomes" id="UP001141619"/>
    </source>
</evidence>
<dbReference type="Gene3D" id="3.40.50.2300">
    <property type="match status" value="1"/>
</dbReference>
<dbReference type="CDD" id="cd00156">
    <property type="entry name" value="REC"/>
    <property type="match status" value="1"/>
</dbReference>
<protein>
    <submittedName>
        <fullName evidence="5">Response regulator</fullName>
    </submittedName>
</protein>
<dbReference type="SMART" id="SM00448">
    <property type="entry name" value="REC"/>
    <property type="match status" value="1"/>
</dbReference>
<dbReference type="PROSITE" id="PS50110">
    <property type="entry name" value="RESPONSE_REGULATORY"/>
    <property type="match status" value="1"/>
</dbReference>
<feature type="compositionally biased region" description="Basic and acidic residues" evidence="3">
    <location>
        <begin position="157"/>
        <end position="181"/>
    </location>
</feature>
<dbReference type="Pfam" id="PF00072">
    <property type="entry name" value="Response_reg"/>
    <property type="match status" value="1"/>
</dbReference>
<dbReference type="Proteomes" id="UP001141619">
    <property type="component" value="Unassembled WGS sequence"/>
</dbReference>
<dbReference type="SUPFAM" id="SSF52172">
    <property type="entry name" value="CheY-like"/>
    <property type="match status" value="1"/>
</dbReference>
<dbReference type="InterPro" id="IPR011006">
    <property type="entry name" value="CheY-like_superfamily"/>
</dbReference>
<proteinExistence type="predicted"/>
<accession>A0A9X3TZD9</accession>
<dbReference type="InterPro" id="IPR050595">
    <property type="entry name" value="Bact_response_regulator"/>
</dbReference>